<evidence type="ECO:0000256" key="8">
    <source>
        <dbReference type="SAM" id="Phobius"/>
    </source>
</evidence>
<keyword evidence="8" id="KW-0472">Membrane</keyword>
<accession>M5REA6</accession>
<dbReference type="PATRIC" id="fig|1265738.3.peg.5644"/>
<keyword evidence="5 6" id="KW-0408">Iron</keyword>
<comment type="caution">
    <text evidence="10">The sequence shown here is derived from an EMBL/GenBank/DDBJ whole genome shotgun (WGS) entry which is preliminary data.</text>
</comment>
<keyword evidence="3 6" id="KW-0479">Metal-binding</keyword>
<dbReference type="GO" id="GO:0046872">
    <property type="term" value="F:metal ion binding"/>
    <property type="evidence" value="ECO:0007669"/>
    <property type="project" value="UniProtKB-KW"/>
</dbReference>
<proteinExistence type="predicted"/>
<dbReference type="EMBL" id="ANOG01000801">
    <property type="protein sequence ID" value="EMI17416.1"/>
    <property type="molecule type" value="Genomic_DNA"/>
</dbReference>
<dbReference type="PANTHER" id="PTHR33751:SF9">
    <property type="entry name" value="CYTOCHROME C4"/>
    <property type="match status" value="1"/>
</dbReference>
<feature type="domain" description="Cytochrome c" evidence="9">
    <location>
        <begin position="169"/>
        <end position="256"/>
    </location>
</feature>
<keyword evidence="4" id="KW-0249">Electron transport</keyword>
<feature type="domain" description="Cytochrome c" evidence="9">
    <location>
        <begin position="297"/>
        <end position="386"/>
    </location>
</feature>
<dbReference type="InterPro" id="IPR050597">
    <property type="entry name" value="Cytochrome_c_Oxidase_Subunit"/>
</dbReference>
<name>M5REA6_9BACT</name>
<evidence type="ECO:0000256" key="2">
    <source>
        <dbReference type="ARBA" id="ARBA00022617"/>
    </source>
</evidence>
<dbReference type="InterPro" id="IPR036909">
    <property type="entry name" value="Cyt_c-like_dom_sf"/>
</dbReference>
<feature type="region of interest" description="Disordered" evidence="7">
    <location>
        <begin position="254"/>
        <end position="291"/>
    </location>
</feature>
<dbReference type="PANTHER" id="PTHR33751">
    <property type="entry name" value="CBB3-TYPE CYTOCHROME C OXIDASE SUBUNIT FIXP"/>
    <property type="match status" value="1"/>
</dbReference>
<evidence type="ECO:0000313" key="10">
    <source>
        <dbReference type="EMBL" id="EMI17416.1"/>
    </source>
</evidence>
<evidence type="ECO:0000256" key="5">
    <source>
        <dbReference type="ARBA" id="ARBA00023004"/>
    </source>
</evidence>
<sequence length="386" mass="42383">MSNMRTNWQRAKELAILLVGLGVIGVVVLVTGVFPVKASSGHWPITAWILDFASDRSVDFHSAGIEPPPLDEPGMIRLGAASYEANCRWCHGRPGLPVPRVPAEMTPSPPYLPTATFHQTPRELFYIIKHGIKFAGMPAWPSRQRDDEIWPLVAFLKSFQDMDDATYLDHIKVGMEIDSATTQLVADACASCHGADGHGRAGDRVPVIAGQNREYLERTLEAFKTGQRHSGIMEPIAARLEAEEIRKLADYFSTQPEHRSDGDSALGSKLASDSELGDPASKPAATPPSDLDQAQKRLYELGETLANHGDGPSKIASCVECHGPSPIDRSAEYPRLEGQPAYYLRHQLHLFAKQNRGGTENADLMHPIADKLSDEQIDALALYYSR</sequence>
<dbReference type="Gene3D" id="1.10.760.10">
    <property type="entry name" value="Cytochrome c-like domain"/>
    <property type="match status" value="3"/>
</dbReference>
<keyword evidence="2 6" id="KW-0349">Heme</keyword>
<gene>
    <name evidence="10" type="ORF">RMSM_05645</name>
</gene>
<protein>
    <submittedName>
        <fullName evidence="10">Class I triheme cytochrome c</fullName>
    </submittedName>
</protein>
<evidence type="ECO:0000256" key="7">
    <source>
        <dbReference type="SAM" id="MobiDB-lite"/>
    </source>
</evidence>
<organism evidence="10 11">
    <name type="scientific">Rhodopirellula maiorica SM1</name>
    <dbReference type="NCBI Taxonomy" id="1265738"/>
    <lineage>
        <taxon>Bacteria</taxon>
        <taxon>Pseudomonadati</taxon>
        <taxon>Planctomycetota</taxon>
        <taxon>Planctomycetia</taxon>
        <taxon>Pirellulales</taxon>
        <taxon>Pirellulaceae</taxon>
        <taxon>Novipirellula</taxon>
    </lineage>
</organism>
<evidence type="ECO:0000256" key="4">
    <source>
        <dbReference type="ARBA" id="ARBA00022982"/>
    </source>
</evidence>
<keyword evidence="11" id="KW-1185">Reference proteome</keyword>
<dbReference type="PROSITE" id="PS51007">
    <property type="entry name" value="CYTC"/>
    <property type="match status" value="3"/>
</dbReference>
<keyword evidence="1" id="KW-0813">Transport</keyword>
<evidence type="ECO:0000256" key="1">
    <source>
        <dbReference type="ARBA" id="ARBA00022448"/>
    </source>
</evidence>
<dbReference type="Proteomes" id="UP000011991">
    <property type="component" value="Unassembled WGS sequence"/>
</dbReference>
<keyword evidence="8" id="KW-1133">Transmembrane helix</keyword>
<evidence type="ECO:0000256" key="3">
    <source>
        <dbReference type="ARBA" id="ARBA00022723"/>
    </source>
</evidence>
<dbReference type="AlphaFoldDB" id="M5REA6"/>
<feature type="transmembrane region" description="Helical" evidence="8">
    <location>
        <begin position="14"/>
        <end position="34"/>
    </location>
</feature>
<dbReference type="SUPFAM" id="SSF46626">
    <property type="entry name" value="Cytochrome c"/>
    <property type="match status" value="3"/>
</dbReference>
<reference evidence="10 11" key="1">
    <citation type="journal article" date="2013" name="Mar. Genomics">
        <title>Expression of sulfatases in Rhodopirellula baltica and the diversity of sulfatases in the genus Rhodopirellula.</title>
        <authorList>
            <person name="Wegner C.E."/>
            <person name="Richter-Heitmann T."/>
            <person name="Klindworth A."/>
            <person name="Klockow C."/>
            <person name="Richter M."/>
            <person name="Achstetter T."/>
            <person name="Glockner F.O."/>
            <person name="Harder J."/>
        </authorList>
    </citation>
    <scope>NUCLEOTIDE SEQUENCE [LARGE SCALE GENOMIC DNA]</scope>
    <source>
        <strain evidence="10 11">SM1</strain>
    </source>
</reference>
<dbReference type="GO" id="GO:0020037">
    <property type="term" value="F:heme binding"/>
    <property type="evidence" value="ECO:0007669"/>
    <property type="project" value="InterPro"/>
</dbReference>
<evidence type="ECO:0000313" key="11">
    <source>
        <dbReference type="Proteomes" id="UP000011991"/>
    </source>
</evidence>
<dbReference type="Pfam" id="PF13442">
    <property type="entry name" value="Cytochrome_CBB3"/>
    <property type="match status" value="1"/>
</dbReference>
<dbReference type="InterPro" id="IPR009056">
    <property type="entry name" value="Cyt_c-like_dom"/>
</dbReference>
<keyword evidence="8" id="KW-0812">Transmembrane</keyword>
<evidence type="ECO:0000256" key="6">
    <source>
        <dbReference type="PROSITE-ProRule" id="PRU00433"/>
    </source>
</evidence>
<dbReference type="Pfam" id="PF00034">
    <property type="entry name" value="Cytochrom_C"/>
    <property type="match status" value="1"/>
</dbReference>
<evidence type="ECO:0000259" key="9">
    <source>
        <dbReference type="PROSITE" id="PS51007"/>
    </source>
</evidence>
<dbReference type="GO" id="GO:0009055">
    <property type="term" value="F:electron transfer activity"/>
    <property type="evidence" value="ECO:0007669"/>
    <property type="project" value="InterPro"/>
</dbReference>
<feature type="domain" description="Cytochrome c" evidence="9">
    <location>
        <begin position="74"/>
        <end position="160"/>
    </location>
</feature>